<keyword evidence="12" id="KW-1185">Reference proteome</keyword>
<dbReference type="PANTHER" id="PTHR43297">
    <property type="entry name" value="OLIGOPEPTIDE TRANSPORT ATP-BINDING PROTEIN APPD"/>
    <property type="match status" value="1"/>
</dbReference>
<protein>
    <submittedName>
        <fullName evidence="11">ABC transporter ATP-binding protein</fullName>
    </submittedName>
</protein>
<dbReference type="PROSITE" id="PS50893">
    <property type="entry name" value="ABC_TRANSPORTER_2"/>
    <property type="match status" value="1"/>
</dbReference>
<evidence type="ECO:0000256" key="5">
    <source>
        <dbReference type="ARBA" id="ARBA00022519"/>
    </source>
</evidence>
<dbReference type="Gene3D" id="3.40.50.300">
    <property type="entry name" value="P-loop containing nucleotide triphosphate hydrolases"/>
    <property type="match status" value="1"/>
</dbReference>
<dbReference type="InterPro" id="IPR003593">
    <property type="entry name" value="AAA+_ATPase"/>
</dbReference>
<evidence type="ECO:0000256" key="6">
    <source>
        <dbReference type="ARBA" id="ARBA00022741"/>
    </source>
</evidence>
<organism evidence="11 12">
    <name type="scientific">Halalkalibacter alkalisediminis</name>
    <dbReference type="NCBI Taxonomy" id="935616"/>
    <lineage>
        <taxon>Bacteria</taxon>
        <taxon>Bacillati</taxon>
        <taxon>Bacillota</taxon>
        <taxon>Bacilli</taxon>
        <taxon>Bacillales</taxon>
        <taxon>Bacillaceae</taxon>
        <taxon>Halalkalibacter</taxon>
    </lineage>
</organism>
<evidence type="ECO:0000256" key="7">
    <source>
        <dbReference type="ARBA" id="ARBA00022840"/>
    </source>
</evidence>
<dbReference type="SMART" id="SM00382">
    <property type="entry name" value="AAA"/>
    <property type="match status" value="1"/>
</dbReference>
<dbReference type="InterPro" id="IPR050388">
    <property type="entry name" value="ABC_Ni/Peptide_Import"/>
</dbReference>
<dbReference type="PROSITE" id="PS00211">
    <property type="entry name" value="ABC_TRANSPORTER_1"/>
    <property type="match status" value="1"/>
</dbReference>
<evidence type="ECO:0000256" key="3">
    <source>
        <dbReference type="ARBA" id="ARBA00022448"/>
    </source>
</evidence>
<evidence type="ECO:0000256" key="4">
    <source>
        <dbReference type="ARBA" id="ARBA00022475"/>
    </source>
</evidence>
<dbReference type="SUPFAM" id="SSF52540">
    <property type="entry name" value="P-loop containing nucleoside triphosphate hydrolases"/>
    <property type="match status" value="1"/>
</dbReference>
<evidence type="ECO:0000256" key="8">
    <source>
        <dbReference type="ARBA" id="ARBA00022967"/>
    </source>
</evidence>
<reference evidence="11 12" key="1">
    <citation type="submission" date="2024-09" db="EMBL/GenBank/DDBJ databases">
        <authorList>
            <person name="Sun Q."/>
            <person name="Mori K."/>
        </authorList>
    </citation>
    <scope>NUCLEOTIDE SEQUENCE [LARGE SCALE GENOMIC DNA]</scope>
    <source>
        <strain evidence="11 12">NCAIM B.02301</strain>
    </source>
</reference>
<name>A0ABV6NHH9_9BACI</name>
<dbReference type="InterPro" id="IPR003439">
    <property type="entry name" value="ABC_transporter-like_ATP-bd"/>
</dbReference>
<dbReference type="PANTHER" id="PTHR43297:SF14">
    <property type="entry name" value="ATPASE AAA-TYPE CORE DOMAIN-CONTAINING PROTEIN"/>
    <property type="match status" value="1"/>
</dbReference>
<evidence type="ECO:0000256" key="9">
    <source>
        <dbReference type="ARBA" id="ARBA00023136"/>
    </source>
</evidence>
<proteinExistence type="inferred from homology"/>
<gene>
    <name evidence="11" type="ORF">ACFFH4_14375</name>
</gene>
<evidence type="ECO:0000256" key="1">
    <source>
        <dbReference type="ARBA" id="ARBA00004202"/>
    </source>
</evidence>
<sequence>MTHGSSTSFMVKRTPLLSIEQLELSYYEPKKIVPVVQNVSFQLYPGETVALVGPSGCGKSITAQAIVGLLEPGFKVTNGSIIYKNENVSKFTNKQLQKLRRDEISLLIQHSLNGLNPIRTVKKQMIETLKYQKRWKKKEMEPYLHSLLQQIGFTDPDYILASYPFELSGGMRQRVLLAMMISLRPKLLIADEPTTALDVINRDKVLNLLKMVQRDYNLTVLLISHDKQSVKHTADRVVQMGLGGIVSESTATLQCF</sequence>
<dbReference type="GO" id="GO:0005524">
    <property type="term" value="F:ATP binding"/>
    <property type="evidence" value="ECO:0007669"/>
    <property type="project" value="UniProtKB-KW"/>
</dbReference>
<dbReference type="EMBL" id="JBHLTR010000018">
    <property type="protein sequence ID" value="MFC0560222.1"/>
    <property type="molecule type" value="Genomic_DNA"/>
</dbReference>
<dbReference type="Proteomes" id="UP001589833">
    <property type="component" value="Unassembled WGS sequence"/>
</dbReference>
<feature type="domain" description="ABC transporter" evidence="10">
    <location>
        <begin position="19"/>
        <end position="255"/>
    </location>
</feature>
<dbReference type="InterPro" id="IPR017871">
    <property type="entry name" value="ABC_transporter-like_CS"/>
</dbReference>
<comment type="caution">
    <text evidence="11">The sequence shown here is derived from an EMBL/GenBank/DDBJ whole genome shotgun (WGS) entry which is preliminary data.</text>
</comment>
<evidence type="ECO:0000313" key="11">
    <source>
        <dbReference type="EMBL" id="MFC0560222.1"/>
    </source>
</evidence>
<dbReference type="Pfam" id="PF00005">
    <property type="entry name" value="ABC_tran"/>
    <property type="match status" value="1"/>
</dbReference>
<keyword evidence="9" id="KW-0472">Membrane</keyword>
<keyword evidence="8" id="KW-1278">Translocase</keyword>
<keyword evidence="4" id="KW-1003">Cell membrane</keyword>
<dbReference type="RefSeq" id="WP_273847457.1">
    <property type="nucleotide sequence ID" value="NZ_JAQQWT010000026.1"/>
</dbReference>
<keyword evidence="6" id="KW-0547">Nucleotide-binding</keyword>
<comment type="similarity">
    <text evidence="2">Belongs to the ABC transporter superfamily.</text>
</comment>
<evidence type="ECO:0000313" key="12">
    <source>
        <dbReference type="Proteomes" id="UP001589833"/>
    </source>
</evidence>
<keyword evidence="3" id="KW-0813">Transport</keyword>
<comment type="subcellular location">
    <subcellularLocation>
        <location evidence="1">Cell membrane</location>
        <topology evidence="1">Peripheral membrane protein</topology>
    </subcellularLocation>
</comment>
<keyword evidence="7 11" id="KW-0067">ATP-binding</keyword>
<dbReference type="InterPro" id="IPR027417">
    <property type="entry name" value="P-loop_NTPase"/>
</dbReference>
<evidence type="ECO:0000259" key="10">
    <source>
        <dbReference type="PROSITE" id="PS50893"/>
    </source>
</evidence>
<keyword evidence="5" id="KW-0997">Cell inner membrane</keyword>
<accession>A0ABV6NHH9</accession>
<evidence type="ECO:0000256" key="2">
    <source>
        <dbReference type="ARBA" id="ARBA00005417"/>
    </source>
</evidence>
<dbReference type="CDD" id="cd03257">
    <property type="entry name" value="ABC_NikE_OppD_transporters"/>
    <property type="match status" value="1"/>
</dbReference>